<dbReference type="EMBL" id="BLLF01004009">
    <property type="protein sequence ID" value="GFH28727.1"/>
    <property type="molecule type" value="Genomic_DNA"/>
</dbReference>
<keyword evidence="2" id="KW-1185">Reference proteome</keyword>
<accession>A0A6A0A9I1</accession>
<organism evidence="1 2">
    <name type="scientific">Haematococcus lacustris</name>
    <name type="common">Green alga</name>
    <name type="synonym">Haematococcus pluvialis</name>
    <dbReference type="NCBI Taxonomy" id="44745"/>
    <lineage>
        <taxon>Eukaryota</taxon>
        <taxon>Viridiplantae</taxon>
        <taxon>Chlorophyta</taxon>
        <taxon>core chlorophytes</taxon>
        <taxon>Chlorophyceae</taxon>
        <taxon>CS clade</taxon>
        <taxon>Chlamydomonadales</taxon>
        <taxon>Haematococcaceae</taxon>
        <taxon>Haematococcus</taxon>
    </lineage>
</organism>
<gene>
    <name evidence="1" type="ORF">HaLaN_27266</name>
</gene>
<evidence type="ECO:0000313" key="2">
    <source>
        <dbReference type="Proteomes" id="UP000485058"/>
    </source>
</evidence>
<evidence type="ECO:0000313" key="1">
    <source>
        <dbReference type="EMBL" id="GFH28727.1"/>
    </source>
</evidence>
<feature type="non-terminal residue" evidence="1">
    <location>
        <position position="48"/>
    </location>
</feature>
<reference evidence="1 2" key="1">
    <citation type="submission" date="2020-02" db="EMBL/GenBank/DDBJ databases">
        <title>Draft genome sequence of Haematococcus lacustris strain NIES-144.</title>
        <authorList>
            <person name="Morimoto D."/>
            <person name="Nakagawa S."/>
            <person name="Yoshida T."/>
            <person name="Sawayama S."/>
        </authorList>
    </citation>
    <scope>NUCLEOTIDE SEQUENCE [LARGE SCALE GENOMIC DNA]</scope>
    <source>
        <strain evidence="1 2">NIES-144</strain>
    </source>
</reference>
<comment type="caution">
    <text evidence="1">The sequence shown here is derived from an EMBL/GenBank/DDBJ whole genome shotgun (WGS) entry which is preliminary data.</text>
</comment>
<proteinExistence type="predicted"/>
<name>A0A6A0A9I1_HAELA</name>
<protein>
    <submittedName>
        <fullName evidence="1">Uncharacterized protein</fullName>
    </submittedName>
</protein>
<dbReference type="Proteomes" id="UP000485058">
    <property type="component" value="Unassembled WGS sequence"/>
</dbReference>
<feature type="non-terminal residue" evidence="1">
    <location>
        <position position="1"/>
    </location>
</feature>
<dbReference type="AlphaFoldDB" id="A0A6A0A9I1"/>
<sequence length="48" mass="5046">MAHQPAAMPSVLEVVRRAVASALALAIVCLARVDAAQAVTTEQLLFLE</sequence>